<gene>
    <name evidence="1" type="ORF">MAM1_0046c03168</name>
</gene>
<accession>A0A0C9MNX4</accession>
<evidence type="ECO:0000313" key="2">
    <source>
        <dbReference type="Proteomes" id="UP000053815"/>
    </source>
</evidence>
<dbReference type="OrthoDB" id="2447509at2759"/>
<dbReference type="EMBL" id="DF836335">
    <property type="protein sequence ID" value="GAN03713.1"/>
    <property type="molecule type" value="Genomic_DNA"/>
</dbReference>
<organism evidence="1">
    <name type="scientific">Mucor ambiguus</name>
    <dbReference type="NCBI Taxonomy" id="91626"/>
    <lineage>
        <taxon>Eukaryota</taxon>
        <taxon>Fungi</taxon>
        <taxon>Fungi incertae sedis</taxon>
        <taxon>Mucoromycota</taxon>
        <taxon>Mucoromycotina</taxon>
        <taxon>Mucoromycetes</taxon>
        <taxon>Mucorales</taxon>
        <taxon>Mucorineae</taxon>
        <taxon>Mucoraceae</taxon>
        <taxon>Mucor</taxon>
    </lineage>
</organism>
<protein>
    <submittedName>
        <fullName evidence="1">Uncharacterized protein</fullName>
    </submittedName>
</protein>
<proteinExistence type="predicted"/>
<dbReference type="AlphaFoldDB" id="A0A0C9MNX4"/>
<dbReference type="Proteomes" id="UP000053815">
    <property type="component" value="Unassembled WGS sequence"/>
</dbReference>
<keyword evidence="2" id="KW-1185">Reference proteome</keyword>
<evidence type="ECO:0000313" key="1">
    <source>
        <dbReference type="EMBL" id="GAN03713.1"/>
    </source>
</evidence>
<name>A0A0C9MNX4_9FUNG</name>
<reference evidence="1" key="1">
    <citation type="submission" date="2014-09" db="EMBL/GenBank/DDBJ databases">
        <title>Draft genome sequence of an oleaginous Mucoromycotina fungus Mucor ambiguus NBRC6742.</title>
        <authorList>
            <person name="Takeda I."/>
            <person name="Yamane N."/>
            <person name="Morita T."/>
            <person name="Tamano K."/>
            <person name="Machida M."/>
            <person name="Baker S."/>
            <person name="Koike H."/>
        </authorList>
    </citation>
    <scope>NUCLEOTIDE SEQUENCE</scope>
    <source>
        <strain evidence="1">NBRC 6742</strain>
    </source>
</reference>
<sequence>MSPELIPNPNNIIKQPRFAQICIFDSANELQNRFNVAVNSDVSPYTMQLLQNMMHDISLFVDILKSMEELRSEQPNGSQNIQFFFCAESDMGIRRYNAPTAGETGVLIVGGEDESSI</sequence>